<comment type="caution">
    <text evidence="1">The sequence shown here is derived from an EMBL/GenBank/DDBJ whole genome shotgun (WGS) entry which is preliminary data.</text>
</comment>
<name>A0A3E5ET55_9FIRM</name>
<dbReference type="EMBL" id="QSEW01000006">
    <property type="protein sequence ID" value="RHA00062.1"/>
    <property type="molecule type" value="Genomic_DNA"/>
</dbReference>
<accession>A0A3E5ET55</accession>
<proteinExistence type="predicted"/>
<sequence length="67" mass="7658">MHVQILIDSAAKSAKFITSENNELYFFLLYLHDAHGLLRALHSHNPTQYSNIVWLAPHFYSHIGAGH</sequence>
<dbReference type="Proteomes" id="UP000260841">
    <property type="component" value="Unassembled WGS sequence"/>
</dbReference>
<evidence type="ECO:0000313" key="4">
    <source>
        <dbReference type="EMBL" id="RHB36229.1"/>
    </source>
</evidence>
<dbReference type="EMBL" id="QRUK01000014">
    <property type="protein sequence ID" value="RGR58619.1"/>
    <property type="molecule type" value="Genomic_DNA"/>
</dbReference>
<dbReference type="AlphaFoldDB" id="A0A3E5ET55"/>
<dbReference type="Proteomes" id="UP000284962">
    <property type="component" value="Unassembled WGS sequence"/>
</dbReference>
<dbReference type="Proteomes" id="UP000284742">
    <property type="component" value="Unassembled WGS sequence"/>
</dbReference>
<protein>
    <submittedName>
        <fullName evidence="1">Uncharacterized protein</fullName>
    </submittedName>
</protein>
<evidence type="ECO:0000313" key="9">
    <source>
        <dbReference type="Proteomes" id="UP000284883"/>
    </source>
</evidence>
<evidence type="ECO:0000313" key="7">
    <source>
        <dbReference type="Proteomes" id="UP000283652"/>
    </source>
</evidence>
<dbReference type="Proteomes" id="UP000284883">
    <property type="component" value="Unassembled WGS sequence"/>
</dbReference>
<gene>
    <name evidence="5" type="ORF">DW860_07660</name>
    <name evidence="4" type="ORF">DW885_13000</name>
    <name evidence="3" type="ORF">DW957_07385</name>
    <name evidence="2" type="ORF">DWY33_08655</name>
    <name evidence="1" type="ORF">DXB36_05540</name>
</gene>
<evidence type="ECO:0000313" key="3">
    <source>
        <dbReference type="EMBL" id="RHA00062.1"/>
    </source>
</evidence>
<reference evidence="6 7" key="1">
    <citation type="submission" date="2018-08" db="EMBL/GenBank/DDBJ databases">
        <title>A genome reference for cultivated species of the human gut microbiota.</title>
        <authorList>
            <person name="Zou Y."/>
            <person name="Xue W."/>
            <person name="Luo G."/>
        </authorList>
    </citation>
    <scope>NUCLEOTIDE SEQUENCE [LARGE SCALE GENOMIC DNA]</scope>
    <source>
        <strain evidence="2 7">AF25-11</strain>
        <strain evidence="5 8">AM37-5</strain>
        <strain evidence="4 9">AM40-15AC</strain>
        <strain evidence="3 10">AM46-16</strain>
        <strain evidence="1 6">OM03-2</strain>
    </source>
</reference>
<evidence type="ECO:0000313" key="1">
    <source>
        <dbReference type="EMBL" id="RGN92082.1"/>
    </source>
</evidence>
<dbReference type="EMBL" id="QSGQ01000010">
    <property type="protein sequence ID" value="RHB36229.1"/>
    <property type="molecule type" value="Genomic_DNA"/>
</dbReference>
<evidence type="ECO:0000313" key="8">
    <source>
        <dbReference type="Proteomes" id="UP000284742"/>
    </source>
</evidence>
<dbReference type="EMBL" id="QSHK01000004">
    <property type="protein sequence ID" value="RHC08166.1"/>
    <property type="molecule type" value="Genomic_DNA"/>
</dbReference>
<evidence type="ECO:0000313" key="6">
    <source>
        <dbReference type="Proteomes" id="UP000260841"/>
    </source>
</evidence>
<dbReference type="Proteomes" id="UP000283652">
    <property type="component" value="Unassembled WGS sequence"/>
</dbReference>
<dbReference type="EMBL" id="QSVB01000004">
    <property type="protein sequence ID" value="RGN92082.1"/>
    <property type="molecule type" value="Genomic_DNA"/>
</dbReference>
<evidence type="ECO:0000313" key="2">
    <source>
        <dbReference type="EMBL" id="RGR58619.1"/>
    </source>
</evidence>
<evidence type="ECO:0000313" key="5">
    <source>
        <dbReference type="EMBL" id="RHC08166.1"/>
    </source>
</evidence>
<evidence type="ECO:0000313" key="10">
    <source>
        <dbReference type="Proteomes" id="UP000284962"/>
    </source>
</evidence>
<organism evidence="1 6">
    <name type="scientific">Dorea formicigenerans</name>
    <dbReference type="NCBI Taxonomy" id="39486"/>
    <lineage>
        <taxon>Bacteria</taxon>
        <taxon>Bacillati</taxon>
        <taxon>Bacillota</taxon>
        <taxon>Clostridia</taxon>
        <taxon>Lachnospirales</taxon>
        <taxon>Lachnospiraceae</taxon>
        <taxon>Dorea</taxon>
    </lineage>
</organism>